<dbReference type="AlphaFoldDB" id="Q3Z9D2"/>
<dbReference type="STRING" id="243164.DET0423"/>
<evidence type="ECO:0000313" key="2">
    <source>
        <dbReference type="Proteomes" id="UP000008289"/>
    </source>
</evidence>
<organism evidence="1 2">
    <name type="scientific">Dehalococcoides mccartyi (strain ATCC BAA-2266 / KCTC 15142 / 195)</name>
    <name type="common">Dehalococcoides ethenogenes (strain 195)</name>
    <dbReference type="NCBI Taxonomy" id="243164"/>
    <lineage>
        <taxon>Bacteria</taxon>
        <taxon>Bacillati</taxon>
        <taxon>Chloroflexota</taxon>
        <taxon>Dehalococcoidia</taxon>
        <taxon>Dehalococcoidales</taxon>
        <taxon>Dehalococcoidaceae</taxon>
        <taxon>Dehalococcoides</taxon>
    </lineage>
</organism>
<name>Q3Z9D2_DEHM1</name>
<gene>
    <name evidence="1" type="ordered locus">DET0423</name>
</gene>
<reference evidence="1 2" key="1">
    <citation type="journal article" date="2005" name="Science">
        <title>Genome sequence of the PCE-dechlorinating bacterium Dehalococcoides ethenogenes.</title>
        <authorList>
            <person name="Seshadri R."/>
            <person name="Adrian L."/>
            <person name="Fouts D.E."/>
            <person name="Eisen J.A."/>
            <person name="Phillippy A.M."/>
            <person name="Methe B.A."/>
            <person name="Ward N.L."/>
            <person name="Nelson W.C."/>
            <person name="Deboy R.T."/>
            <person name="Khouri H.M."/>
            <person name="Kolonay J.F."/>
            <person name="Dodson R.J."/>
            <person name="Daugherty S.C."/>
            <person name="Brinkac L.M."/>
            <person name="Sullivan S.A."/>
            <person name="Madupu R."/>
            <person name="Nelson K.E."/>
            <person name="Kang K.H."/>
            <person name="Impraim M."/>
            <person name="Tran K."/>
            <person name="Robinson J.M."/>
            <person name="Forberger H.A."/>
            <person name="Fraser C.M."/>
            <person name="Zinder S.H."/>
            <person name="Heidelberg J.F."/>
        </authorList>
    </citation>
    <scope>NUCLEOTIDE SEQUENCE [LARGE SCALE GENOMIC DNA]</scope>
    <source>
        <strain evidence="2">ATCC BAA-2266 / KCTC 15142 / 195</strain>
    </source>
</reference>
<proteinExistence type="predicted"/>
<dbReference type="KEGG" id="det:DET0423"/>
<evidence type="ECO:0000313" key="1">
    <source>
        <dbReference type="EMBL" id="AAW40296.1"/>
    </source>
</evidence>
<protein>
    <submittedName>
        <fullName evidence="1">Uncharacterized protein</fullName>
    </submittedName>
</protein>
<accession>Q3Z9D2</accession>
<keyword evidence="2" id="KW-1185">Reference proteome</keyword>
<dbReference type="Proteomes" id="UP000008289">
    <property type="component" value="Chromosome"/>
</dbReference>
<dbReference type="InParanoid" id="Q3Z9D2"/>
<dbReference type="EMBL" id="CP000027">
    <property type="protein sequence ID" value="AAW40296.1"/>
    <property type="molecule type" value="Genomic_DNA"/>
</dbReference>
<sequence>MTANTLKHLCPLFSPALCFTLGYLTNTPCRFYNTFLVAA</sequence>
<dbReference type="HOGENOM" id="CLU_3308406_0_0_0"/>